<dbReference type="SUPFAM" id="SSF53474">
    <property type="entry name" value="alpha/beta-Hydrolases"/>
    <property type="match status" value="1"/>
</dbReference>
<dbReference type="EMBL" id="BAAAVV010000004">
    <property type="protein sequence ID" value="GAA3166941.1"/>
    <property type="molecule type" value="Genomic_DNA"/>
</dbReference>
<dbReference type="Gene3D" id="3.40.50.1820">
    <property type="entry name" value="alpha/beta hydrolase"/>
    <property type="match status" value="1"/>
</dbReference>
<evidence type="ECO:0000313" key="3">
    <source>
        <dbReference type="Proteomes" id="UP001499924"/>
    </source>
</evidence>
<keyword evidence="3" id="KW-1185">Reference proteome</keyword>
<comment type="caution">
    <text evidence="2">The sequence shown here is derived from an EMBL/GenBank/DDBJ whole genome shotgun (WGS) entry which is preliminary data.</text>
</comment>
<name>A0ABP6P597_9ACTN</name>
<keyword evidence="2" id="KW-0378">Hydrolase</keyword>
<gene>
    <name evidence="2" type="ORF">GCM10010531_19520</name>
</gene>
<protein>
    <submittedName>
        <fullName evidence="2">Alpha/beta hydrolase</fullName>
    </submittedName>
</protein>
<organism evidence="2 3">
    <name type="scientific">Blastococcus jejuensis</name>
    <dbReference type="NCBI Taxonomy" id="351224"/>
    <lineage>
        <taxon>Bacteria</taxon>
        <taxon>Bacillati</taxon>
        <taxon>Actinomycetota</taxon>
        <taxon>Actinomycetes</taxon>
        <taxon>Geodermatophilales</taxon>
        <taxon>Geodermatophilaceae</taxon>
        <taxon>Blastococcus</taxon>
    </lineage>
</organism>
<dbReference type="Proteomes" id="UP001499924">
    <property type="component" value="Unassembled WGS sequence"/>
</dbReference>
<dbReference type="InterPro" id="IPR029058">
    <property type="entry name" value="AB_hydrolase_fold"/>
</dbReference>
<dbReference type="InterPro" id="IPR000073">
    <property type="entry name" value="AB_hydrolase_1"/>
</dbReference>
<evidence type="ECO:0000259" key="1">
    <source>
        <dbReference type="Pfam" id="PF12697"/>
    </source>
</evidence>
<reference evidence="3" key="1">
    <citation type="journal article" date="2019" name="Int. J. Syst. Evol. Microbiol.">
        <title>The Global Catalogue of Microorganisms (GCM) 10K type strain sequencing project: providing services to taxonomists for standard genome sequencing and annotation.</title>
        <authorList>
            <consortium name="The Broad Institute Genomics Platform"/>
            <consortium name="The Broad Institute Genome Sequencing Center for Infectious Disease"/>
            <person name="Wu L."/>
            <person name="Ma J."/>
        </authorList>
    </citation>
    <scope>NUCLEOTIDE SEQUENCE [LARGE SCALE GENOMIC DNA]</scope>
    <source>
        <strain evidence="3">JCM 15614</strain>
    </source>
</reference>
<dbReference type="InterPro" id="IPR052897">
    <property type="entry name" value="Sec-Metab_Biosynth_Hydrolase"/>
</dbReference>
<feature type="domain" description="AB hydrolase-1" evidence="1">
    <location>
        <begin position="19"/>
        <end position="229"/>
    </location>
</feature>
<dbReference type="PANTHER" id="PTHR37017">
    <property type="entry name" value="AB HYDROLASE-1 DOMAIN-CONTAINING PROTEIN-RELATED"/>
    <property type="match status" value="1"/>
</dbReference>
<accession>A0ABP6P597</accession>
<proteinExistence type="predicted"/>
<evidence type="ECO:0000313" key="2">
    <source>
        <dbReference type="EMBL" id="GAA3166941.1"/>
    </source>
</evidence>
<dbReference type="GO" id="GO:0016787">
    <property type="term" value="F:hydrolase activity"/>
    <property type="evidence" value="ECO:0007669"/>
    <property type="project" value="UniProtKB-KW"/>
</dbReference>
<dbReference type="Pfam" id="PF12697">
    <property type="entry name" value="Abhydrolase_6"/>
    <property type="match status" value="1"/>
</dbReference>
<dbReference type="PANTHER" id="PTHR37017:SF11">
    <property type="entry name" value="ESTERASE_LIPASE_THIOESTERASE DOMAIN-CONTAINING PROTEIN"/>
    <property type="match status" value="1"/>
</dbReference>
<sequence>MLDGMPQARGVTSDVGAALVHGLWHGAWCWDEVRAALAERGVDSVAVELPLTDLPADARATREALDAFDRPAVLVGHSYGGAVITEAGEHPLVRELLYIAAFQLDDGESVSRTRPGRDLPETRLAEAMRVVGSEVHLDPEWGSRLVYNDASAEVASAAMARVRPVDRLLFRRVPESIAWRSRPSTYVVCTEDEVVHPELQRAMAGRASRTVEWPCGHSPLATRPDVVADLIADRVRAAAPS</sequence>